<dbReference type="Pfam" id="PF01433">
    <property type="entry name" value="Peptidase_M1"/>
    <property type="match status" value="1"/>
</dbReference>
<feature type="non-terminal residue" evidence="10">
    <location>
        <position position="1"/>
    </location>
</feature>
<dbReference type="GO" id="GO:0043171">
    <property type="term" value="P:peptide catabolic process"/>
    <property type="evidence" value="ECO:0007669"/>
    <property type="project" value="TreeGrafter"/>
</dbReference>
<protein>
    <submittedName>
        <fullName evidence="10">Aminopeptidase</fullName>
    </submittedName>
</protein>
<sequence length="174" mass="19320">ENWGLIVGDPAAFLFDPATDATATQKRVVNITSHELAHQWFGNLVTMEWWDDLWLNEGIKSGLSSAWFVILICRRLYPEWNTAASVVNGSFKYGLNVDAKLSSHPVQVECPDANRINEIMDTISYMKAASLLRMVSSLLGEAAFFKGVSAYLKERQFGNSVASDLWDALSRASG</sequence>
<comment type="caution">
    <text evidence="10">The sequence shown here is derived from an EMBL/GenBank/DDBJ whole genome shotgun (WGS) entry which is preliminary data.</text>
</comment>
<evidence type="ECO:0000313" key="11">
    <source>
        <dbReference type="Proteomes" id="UP001221757"/>
    </source>
</evidence>
<keyword evidence="7" id="KW-0862">Zinc</keyword>
<evidence type="ECO:0000256" key="3">
    <source>
        <dbReference type="ARBA" id="ARBA00022438"/>
    </source>
</evidence>
<dbReference type="GO" id="GO:0006508">
    <property type="term" value="P:proteolysis"/>
    <property type="evidence" value="ECO:0007669"/>
    <property type="project" value="UniProtKB-KW"/>
</dbReference>
<comment type="similarity">
    <text evidence="2">Belongs to the peptidase M1 family.</text>
</comment>
<dbReference type="GO" id="GO:0042277">
    <property type="term" value="F:peptide binding"/>
    <property type="evidence" value="ECO:0007669"/>
    <property type="project" value="TreeGrafter"/>
</dbReference>
<evidence type="ECO:0000256" key="8">
    <source>
        <dbReference type="ARBA" id="ARBA00023049"/>
    </source>
</evidence>
<keyword evidence="6" id="KW-0378">Hydrolase</keyword>
<keyword evidence="4" id="KW-0645">Protease</keyword>
<dbReference type="GO" id="GO:0016020">
    <property type="term" value="C:membrane"/>
    <property type="evidence" value="ECO:0007669"/>
    <property type="project" value="TreeGrafter"/>
</dbReference>
<dbReference type="GO" id="GO:0005737">
    <property type="term" value="C:cytoplasm"/>
    <property type="evidence" value="ECO:0007669"/>
    <property type="project" value="TreeGrafter"/>
</dbReference>
<dbReference type="Proteomes" id="UP001221757">
    <property type="component" value="Unassembled WGS sequence"/>
</dbReference>
<dbReference type="PANTHER" id="PTHR11533:SF174">
    <property type="entry name" value="PUROMYCIN-SENSITIVE AMINOPEPTIDASE-RELATED"/>
    <property type="match status" value="1"/>
</dbReference>
<dbReference type="InterPro" id="IPR050344">
    <property type="entry name" value="Peptidase_M1_aminopeptidases"/>
</dbReference>
<feature type="non-terminal residue" evidence="10">
    <location>
        <position position="174"/>
    </location>
</feature>
<evidence type="ECO:0000256" key="4">
    <source>
        <dbReference type="ARBA" id="ARBA00022670"/>
    </source>
</evidence>
<dbReference type="InterPro" id="IPR001930">
    <property type="entry name" value="Peptidase_M1"/>
</dbReference>
<dbReference type="Gene3D" id="1.10.390.10">
    <property type="entry name" value="Neutral Protease Domain 2"/>
    <property type="match status" value="1"/>
</dbReference>
<keyword evidence="3 10" id="KW-0031">Aminopeptidase</keyword>
<feature type="domain" description="Peptidase M1 membrane alanine aminopeptidase" evidence="9">
    <location>
        <begin position="1"/>
        <end position="173"/>
    </location>
</feature>
<accession>A0AAD7DTT8</accession>
<name>A0AAD7DTT8_MYCRO</name>
<evidence type="ECO:0000256" key="7">
    <source>
        <dbReference type="ARBA" id="ARBA00022833"/>
    </source>
</evidence>
<dbReference type="EMBL" id="JARKIE010000022">
    <property type="protein sequence ID" value="KAJ7699607.1"/>
    <property type="molecule type" value="Genomic_DNA"/>
</dbReference>
<dbReference type="GO" id="GO:0005615">
    <property type="term" value="C:extracellular space"/>
    <property type="evidence" value="ECO:0007669"/>
    <property type="project" value="TreeGrafter"/>
</dbReference>
<dbReference type="SUPFAM" id="SSF55486">
    <property type="entry name" value="Metalloproteases ('zincins'), catalytic domain"/>
    <property type="match status" value="1"/>
</dbReference>
<keyword evidence="5" id="KW-0479">Metal-binding</keyword>
<keyword evidence="11" id="KW-1185">Reference proteome</keyword>
<dbReference type="InterPro" id="IPR014782">
    <property type="entry name" value="Peptidase_M1_dom"/>
</dbReference>
<evidence type="ECO:0000256" key="5">
    <source>
        <dbReference type="ARBA" id="ARBA00022723"/>
    </source>
</evidence>
<evidence type="ECO:0000313" key="10">
    <source>
        <dbReference type="EMBL" id="KAJ7699607.1"/>
    </source>
</evidence>
<keyword evidence="8" id="KW-0482">Metalloprotease</keyword>
<evidence type="ECO:0000256" key="1">
    <source>
        <dbReference type="ARBA" id="ARBA00001947"/>
    </source>
</evidence>
<gene>
    <name evidence="10" type="ORF">B0H17DRAFT_878790</name>
</gene>
<dbReference type="AlphaFoldDB" id="A0AAD7DTT8"/>
<dbReference type="PANTHER" id="PTHR11533">
    <property type="entry name" value="PROTEASE M1 ZINC METALLOPROTEASE"/>
    <property type="match status" value="1"/>
</dbReference>
<evidence type="ECO:0000256" key="2">
    <source>
        <dbReference type="ARBA" id="ARBA00010136"/>
    </source>
</evidence>
<dbReference type="GO" id="GO:0070006">
    <property type="term" value="F:metalloaminopeptidase activity"/>
    <property type="evidence" value="ECO:0007669"/>
    <property type="project" value="TreeGrafter"/>
</dbReference>
<organism evidence="10 11">
    <name type="scientific">Mycena rosella</name>
    <name type="common">Pink bonnet</name>
    <name type="synonym">Agaricus rosellus</name>
    <dbReference type="NCBI Taxonomy" id="1033263"/>
    <lineage>
        <taxon>Eukaryota</taxon>
        <taxon>Fungi</taxon>
        <taxon>Dikarya</taxon>
        <taxon>Basidiomycota</taxon>
        <taxon>Agaricomycotina</taxon>
        <taxon>Agaricomycetes</taxon>
        <taxon>Agaricomycetidae</taxon>
        <taxon>Agaricales</taxon>
        <taxon>Marasmiineae</taxon>
        <taxon>Mycenaceae</taxon>
        <taxon>Mycena</taxon>
    </lineage>
</organism>
<dbReference type="PRINTS" id="PR00756">
    <property type="entry name" value="ALADIPTASE"/>
</dbReference>
<evidence type="ECO:0000259" key="9">
    <source>
        <dbReference type="Pfam" id="PF01433"/>
    </source>
</evidence>
<evidence type="ECO:0000256" key="6">
    <source>
        <dbReference type="ARBA" id="ARBA00022801"/>
    </source>
</evidence>
<reference evidence="10" key="1">
    <citation type="submission" date="2023-03" db="EMBL/GenBank/DDBJ databases">
        <title>Massive genome expansion in bonnet fungi (Mycena s.s.) driven by repeated elements and novel gene families across ecological guilds.</title>
        <authorList>
            <consortium name="Lawrence Berkeley National Laboratory"/>
            <person name="Harder C.B."/>
            <person name="Miyauchi S."/>
            <person name="Viragh M."/>
            <person name="Kuo A."/>
            <person name="Thoen E."/>
            <person name="Andreopoulos B."/>
            <person name="Lu D."/>
            <person name="Skrede I."/>
            <person name="Drula E."/>
            <person name="Henrissat B."/>
            <person name="Morin E."/>
            <person name="Kohler A."/>
            <person name="Barry K."/>
            <person name="LaButti K."/>
            <person name="Morin E."/>
            <person name="Salamov A."/>
            <person name="Lipzen A."/>
            <person name="Mereny Z."/>
            <person name="Hegedus B."/>
            <person name="Baldrian P."/>
            <person name="Stursova M."/>
            <person name="Weitz H."/>
            <person name="Taylor A."/>
            <person name="Grigoriev I.V."/>
            <person name="Nagy L.G."/>
            <person name="Martin F."/>
            <person name="Kauserud H."/>
        </authorList>
    </citation>
    <scope>NUCLEOTIDE SEQUENCE</scope>
    <source>
        <strain evidence="10">CBHHK067</strain>
    </source>
</reference>
<proteinExistence type="inferred from homology"/>
<comment type="cofactor">
    <cofactor evidence="1">
        <name>Zn(2+)</name>
        <dbReference type="ChEBI" id="CHEBI:29105"/>
    </cofactor>
</comment>
<dbReference type="GO" id="GO:0008270">
    <property type="term" value="F:zinc ion binding"/>
    <property type="evidence" value="ECO:0007669"/>
    <property type="project" value="InterPro"/>
</dbReference>
<dbReference type="InterPro" id="IPR027268">
    <property type="entry name" value="Peptidase_M4/M1_CTD_sf"/>
</dbReference>